<gene>
    <name evidence="1" type="ORF">SAMN05216505_108105</name>
</gene>
<proteinExistence type="predicted"/>
<dbReference type="STRING" id="67344.SAMN05216505_108105"/>
<evidence type="ECO:0000313" key="1">
    <source>
        <dbReference type="EMBL" id="SDD48448.1"/>
    </source>
</evidence>
<dbReference type="Proteomes" id="UP000182100">
    <property type="component" value="Unassembled WGS sequence"/>
</dbReference>
<reference evidence="2" key="1">
    <citation type="submission" date="2016-10" db="EMBL/GenBank/DDBJ databases">
        <authorList>
            <person name="Varghese N."/>
            <person name="Submissions S."/>
        </authorList>
    </citation>
    <scope>NUCLEOTIDE SEQUENCE [LARGE SCALE GENOMIC DNA]</scope>
    <source>
        <strain evidence="2">CGMCC 4.3504</strain>
    </source>
</reference>
<keyword evidence="2" id="KW-1185">Reference proteome</keyword>
<evidence type="ECO:0000313" key="2">
    <source>
        <dbReference type="Proteomes" id="UP000182100"/>
    </source>
</evidence>
<protein>
    <submittedName>
        <fullName evidence="1">Uncharacterized protein</fullName>
    </submittedName>
</protein>
<dbReference type="AlphaFoldDB" id="A0A1G6V4F6"/>
<accession>A0A1G6V4F6</accession>
<organism evidence="1 2">
    <name type="scientific">Streptomyces prasinopilosus</name>
    <dbReference type="NCBI Taxonomy" id="67344"/>
    <lineage>
        <taxon>Bacteria</taxon>
        <taxon>Bacillati</taxon>
        <taxon>Actinomycetota</taxon>
        <taxon>Actinomycetes</taxon>
        <taxon>Kitasatosporales</taxon>
        <taxon>Streptomycetaceae</taxon>
        <taxon>Streptomyces</taxon>
    </lineage>
</organism>
<name>A0A1G6V4F6_9ACTN</name>
<sequence length="67" mass="7461">MPTGDCFDAYRRLPGKRGSEPLTARRGVAHGAGPGRVRRVVERSSTWPHQSERLRIRYGRCADLPSG</sequence>
<dbReference type="RefSeq" id="WP_055570288.1">
    <property type="nucleotide sequence ID" value="NZ_FMZK01000008.1"/>
</dbReference>
<dbReference type="EMBL" id="FMZK01000008">
    <property type="protein sequence ID" value="SDD48448.1"/>
    <property type="molecule type" value="Genomic_DNA"/>
</dbReference>